<keyword evidence="3" id="KW-1015">Disulfide bond</keyword>
<dbReference type="NCBIfam" id="TIGR02180">
    <property type="entry name" value="GRX_euk"/>
    <property type="match status" value="1"/>
</dbReference>
<dbReference type="EMBL" id="JADGJH010001091">
    <property type="protein sequence ID" value="KAJ3119159.1"/>
    <property type="molecule type" value="Genomic_DNA"/>
</dbReference>
<dbReference type="GO" id="GO:0034599">
    <property type="term" value="P:cellular response to oxidative stress"/>
    <property type="evidence" value="ECO:0007669"/>
    <property type="project" value="TreeGrafter"/>
</dbReference>
<dbReference type="InterPro" id="IPR011767">
    <property type="entry name" value="GLR_AS"/>
</dbReference>
<dbReference type="PROSITE" id="PS00195">
    <property type="entry name" value="GLUTAREDOXIN_1"/>
    <property type="match status" value="1"/>
</dbReference>
<organism evidence="6 7">
    <name type="scientific">Physocladia obscura</name>
    <dbReference type="NCBI Taxonomy" id="109957"/>
    <lineage>
        <taxon>Eukaryota</taxon>
        <taxon>Fungi</taxon>
        <taxon>Fungi incertae sedis</taxon>
        <taxon>Chytridiomycota</taxon>
        <taxon>Chytridiomycota incertae sedis</taxon>
        <taxon>Chytridiomycetes</taxon>
        <taxon>Chytridiales</taxon>
        <taxon>Chytriomycetaceae</taxon>
        <taxon>Physocladia</taxon>
    </lineage>
</organism>
<evidence type="ECO:0000256" key="4">
    <source>
        <dbReference type="ARBA" id="ARBA00023284"/>
    </source>
</evidence>
<dbReference type="InterPro" id="IPR002109">
    <property type="entry name" value="Glutaredoxin"/>
</dbReference>
<proteinExistence type="predicted"/>
<dbReference type="AlphaFoldDB" id="A0AAD5SY94"/>
<dbReference type="PANTHER" id="PTHR45694:SF18">
    <property type="entry name" value="GLUTAREDOXIN-1-RELATED"/>
    <property type="match status" value="1"/>
</dbReference>
<dbReference type="InterPro" id="IPR011899">
    <property type="entry name" value="Glutaredoxin_euk/vir"/>
</dbReference>
<protein>
    <recommendedName>
        <fullName evidence="5">Glutaredoxin domain-containing protein</fullName>
    </recommendedName>
</protein>
<dbReference type="Proteomes" id="UP001211907">
    <property type="component" value="Unassembled WGS sequence"/>
</dbReference>
<keyword evidence="7" id="KW-1185">Reference proteome</keyword>
<evidence type="ECO:0000256" key="3">
    <source>
        <dbReference type="ARBA" id="ARBA00023157"/>
    </source>
</evidence>
<keyword evidence="2" id="KW-0249">Electron transport</keyword>
<dbReference type="FunFam" id="3.40.30.10:FF:000093">
    <property type="entry name" value="Glutaredoxin 2"/>
    <property type="match status" value="1"/>
</dbReference>
<dbReference type="GO" id="GO:0004362">
    <property type="term" value="F:glutathione-disulfide reductase (NADPH) activity"/>
    <property type="evidence" value="ECO:0007669"/>
    <property type="project" value="UniProtKB-ARBA"/>
</dbReference>
<evidence type="ECO:0000313" key="6">
    <source>
        <dbReference type="EMBL" id="KAJ3119159.1"/>
    </source>
</evidence>
<evidence type="ECO:0000256" key="2">
    <source>
        <dbReference type="ARBA" id="ARBA00022982"/>
    </source>
</evidence>
<dbReference type="InterPro" id="IPR036249">
    <property type="entry name" value="Thioredoxin-like_sf"/>
</dbReference>
<evidence type="ECO:0000256" key="1">
    <source>
        <dbReference type="ARBA" id="ARBA00022448"/>
    </source>
</evidence>
<dbReference type="SUPFAM" id="SSF52833">
    <property type="entry name" value="Thioredoxin-like"/>
    <property type="match status" value="1"/>
</dbReference>
<keyword evidence="1" id="KW-0813">Transport</keyword>
<dbReference type="Pfam" id="PF00462">
    <property type="entry name" value="Glutaredoxin"/>
    <property type="match status" value="1"/>
</dbReference>
<name>A0AAD5SY94_9FUNG</name>
<accession>A0AAD5SY94</accession>
<dbReference type="GO" id="GO:0005801">
    <property type="term" value="C:cis-Golgi network"/>
    <property type="evidence" value="ECO:0007669"/>
    <property type="project" value="UniProtKB-ARBA"/>
</dbReference>
<gene>
    <name evidence="6" type="ORF">HK100_000454</name>
</gene>
<sequence length="130" mass="14377">MFLANLLRRNISRTASKAAIMGSAKETTEATIAGNKIVVFSKSYCPYCKKAKDLLDSYGATYEQLELDMRDDGADIQQYLAEKTGQRTVPNIFINQKQVGGCDDLFKLNAAGELKNLLKNLQADPLNPKL</sequence>
<dbReference type="CDD" id="cd03419">
    <property type="entry name" value="GRX_GRXh_1_2_like"/>
    <property type="match status" value="1"/>
</dbReference>
<comment type="caution">
    <text evidence="6">The sequence shown here is derived from an EMBL/GenBank/DDBJ whole genome shotgun (WGS) entry which is preliminary data.</text>
</comment>
<keyword evidence="4" id="KW-0676">Redox-active center</keyword>
<dbReference type="PRINTS" id="PR00160">
    <property type="entry name" value="GLUTAREDOXIN"/>
</dbReference>
<dbReference type="PROSITE" id="PS51354">
    <property type="entry name" value="GLUTAREDOXIN_2"/>
    <property type="match status" value="1"/>
</dbReference>
<dbReference type="GO" id="GO:0005796">
    <property type="term" value="C:Golgi lumen"/>
    <property type="evidence" value="ECO:0007669"/>
    <property type="project" value="UniProtKB-ARBA"/>
</dbReference>
<reference evidence="6" key="1">
    <citation type="submission" date="2020-05" db="EMBL/GenBank/DDBJ databases">
        <title>Phylogenomic resolution of chytrid fungi.</title>
        <authorList>
            <person name="Stajich J.E."/>
            <person name="Amses K."/>
            <person name="Simmons R."/>
            <person name="Seto K."/>
            <person name="Myers J."/>
            <person name="Bonds A."/>
            <person name="Quandt C.A."/>
            <person name="Barry K."/>
            <person name="Liu P."/>
            <person name="Grigoriev I."/>
            <person name="Longcore J.E."/>
            <person name="James T.Y."/>
        </authorList>
    </citation>
    <scope>NUCLEOTIDE SEQUENCE</scope>
    <source>
        <strain evidence="6">JEL0513</strain>
    </source>
</reference>
<dbReference type="PANTHER" id="PTHR45694">
    <property type="entry name" value="GLUTAREDOXIN 2"/>
    <property type="match status" value="1"/>
</dbReference>
<dbReference type="InterPro" id="IPR014025">
    <property type="entry name" value="Glutaredoxin_subgr"/>
</dbReference>
<evidence type="ECO:0000313" key="7">
    <source>
        <dbReference type="Proteomes" id="UP001211907"/>
    </source>
</evidence>
<dbReference type="Gene3D" id="3.40.30.10">
    <property type="entry name" value="Glutaredoxin"/>
    <property type="match status" value="1"/>
</dbReference>
<evidence type="ECO:0000259" key="5">
    <source>
        <dbReference type="Pfam" id="PF00462"/>
    </source>
</evidence>
<feature type="domain" description="Glutaredoxin" evidence="5">
    <location>
        <begin position="37"/>
        <end position="98"/>
    </location>
</feature>